<feature type="domain" description="Dynein heavy chain C-terminal" evidence="1">
    <location>
        <begin position="51"/>
        <end position="201"/>
    </location>
</feature>
<dbReference type="GO" id="GO:0007018">
    <property type="term" value="P:microtubule-based movement"/>
    <property type="evidence" value="ECO:0007669"/>
    <property type="project" value="InterPro"/>
</dbReference>
<dbReference type="EMBL" id="QBIY01011430">
    <property type="protein sequence ID" value="RXN31892.1"/>
    <property type="molecule type" value="Genomic_DNA"/>
</dbReference>
<evidence type="ECO:0000313" key="3">
    <source>
        <dbReference type="Proteomes" id="UP000290572"/>
    </source>
</evidence>
<dbReference type="Gene3D" id="3.10.490.20">
    <property type="match status" value="1"/>
</dbReference>
<dbReference type="GO" id="GO:0051959">
    <property type="term" value="F:dynein light intermediate chain binding"/>
    <property type="evidence" value="ECO:0007669"/>
    <property type="project" value="InterPro"/>
</dbReference>
<proteinExistence type="predicted"/>
<dbReference type="GO" id="GO:0030286">
    <property type="term" value="C:dynein complex"/>
    <property type="evidence" value="ECO:0007669"/>
    <property type="project" value="InterPro"/>
</dbReference>
<evidence type="ECO:0000313" key="2">
    <source>
        <dbReference type="EMBL" id="RXN31892.1"/>
    </source>
</evidence>
<dbReference type="STRING" id="84645.A0A498NJ01"/>
<evidence type="ECO:0000259" key="1">
    <source>
        <dbReference type="Pfam" id="PF18199"/>
    </source>
</evidence>
<dbReference type="GO" id="GO:0045505">
    <property type="term" value="F:dynein intermediate chain binding"/>
    <property type="evidence" value="ECO:0007669"/>
    <property type="project" value="InterPro"/>
</dbReference>
<organism evidence="2 3">
    <name type="scientific">Labeo rohita</name>
    <name type="common">Indian major carp</name>
    <name type="synonym">Cyprinus rohita</name>
    <dbReference type="NCBI Taxonomy" id="84645"/>
    <lineage>
        <taxon>Eukaryota</taxon>
        <taxon>Metazoa</taxon>
        <taxon>Chordata</taxon>
        <taxon>Craniata</taxon>
        <taxon>Vertebrata</taxon>
        <taxon>Euteleostomi</taxon>
        <taxon>Actinopterygii</taxon>
        <taxon>Neopterygii</taxon>
        <taxon>Teleostei</taxon>
        <taxon>Ostariophysi</taxon>
        <taxon>Cypriniformes</taxon>
        <taxon>Cyprinidae</taxon>
        <taxon>Labeoninae</taxon>
        <taxon>Labeonini</taxon>
        <taxon>Labeo</taxon>
    </lineage>
</organism>
<accession>A0A498NJ01</accession>
<dbReference type="AlphaFoldDB" id="A0A498NJ01"/>
<protein>
    <submittedName>
        <fullName evidence="2">Dynein heavy chain domain-containing 1</fullName>
    </submittedName>
</protein>
<dbReference type="InterPro" id="IPR041228">
    <property type="entry name" value="Dynein_C"/>
</dbReference>
<dbReference type="InterPro" id="IPR026983">
    <property type="entry name" value="DHC"/>
</dbReference>
<gene>
    <name evidence="2" type="ORF">ROHU_016527</name>
</gene>
<dbReference type="PANTHER" id="PTHR45703">
    <property type="entry name" value="DYNEIN HEAVY CHAIN"/>
    <property type="match status" value="1"/>
</dbReference>
<dbReference type="InterPro" id="IPR043160">
    <property type="entry name" value="Dynein_C_barrel"/>
</dbReference>
<reference evidence="2 3" key="1">
    <citation type="submission" date="2018-03" db="EMBL/GenBank/DDBJ databases">
        <title>Draft genome sequence of Rohu Carp (Labeo rohita).</title>
        <authorList>
            <person name="Das P."/>
            <person name="Kushwaha B."/>
            <person name="Joshi C.G."/>
            <person name="Kumar D."/>
            <person name="Nagpure N.S."/>
            <person name="Sahoo L."/>
            <person name="Das S.P."/>
            <person name="Bit A."/>
            <person name="Patnaik S."/>
            <person name="Meher P.K."/>
            <person name="Jayasankar P."/>
            <person name="Koringa P.G."/>
            <person name="Patel N.V."/>
            <person name="Hinsu A.T."/>
            <person name="Kumar R."/>
            <person name="Pandey M."/>
            <person name="Agarwal S."/>
            <person name="Srivastava S."/>
            <person name="Singh M."/>
            <person name="Iquebal M.A."/>
            <person name="Jaiswal S."/>
            <person name="Angadi U.B."/>
            <person name="Kumar N."/>
            <person name="Raza M."/>
            <person name="Shah T.M."/>
            <person name="Rai A."/>
            <person name="Jena J.K."/>
        </authorList>
    </citation>
    <scope>NUCLEOTIDE SEQUENCE [LARGE SCALE GENOMIC DNA]</scope>
    <source>
        <strain evidence="2">DASCIFA01</strain>
        <tissue evidence="2">Testis</tissue>
    </source>
</reference>
<comment type="caution">
    <text evidence="2">The sequence shown here is derived from an EMBL/GenBank/DDBJ whole genome shotgun (WGS) entry which is preliminary data.</text>
</comment>
<sequence>MQPKELPDYRTAWERLVTLQDKLRKMDIGMGMESASLGPLRCFFQAKRESLDTLVSSLLLDSLQPVKYNMTSSSAAYLTSSALSRLETRAYQLRSYLWEESSSITPRVYRLAAFQNPRGFLAALIRDAAHIQDRDISLYCLNFKVFYDMVSLSSLPISGVCLSGLELQGALWDPGSGVLKDTESTKPSLFPALWVSVEENKGQLIHHLRGERGIRADFP</sequence>
<name>A0A498NJ01_LABRO</name>
<keyword evidence="3" id="KW-1185">Reference proteome</keyword>
<dbReference type="Pfam" id="PF18199">
    <property type="entry name" value="Dynein_C"/>
    <property type="match status" value="1"/>
</dbReference>
<dbReference type="Proteomes" id="UP000290572">
    <property type="component" value="Unassembled WGS sequence"/>
</dbReference>